<sequence>MKSLKKRILLSFSVVIMLTVILSTFNFLATKYTNDRTQDMVDHQLPLLIADEKLALNLSQRIALTRAYVLFEDESYREQFNEYTRESVEIQEELLSMSNSDEAERLVEESNQWRQMVQNEVFNRFDSGNEDAALQAMKDKVTPLGQGVMEGFENMALQREQMMEEEGQNILQAGNTMMIIGSMVSLASIIIGIAFALVIANRITNPIKKVVERMKQISKGDISQEPVHVKSKDEIGQLADATNDMQRSLNEVIQSVSFTSDRVSGQSEALTQSAYEVREGSEQIASTMQELSSGAESQANGATHLSDQMRTFGEKIQEADASGEAISETSNEVLAMTDKGRESMQRAVAQMHAIDSIVKESTEKVKGLDLQSKEISKLVRVIEDIADQTNLLSLNAAIEAARAGEHGKGFAVVADEVRKLAEQVTSSVGDITGIVEGIQKETGSVVTSLETGNMEVDQGSKQMKETGAAFDGINRSVSEMVAKIQNISAHLKEVAENSMQMNHSIEEIASITEESAAGVEQAAASAQQSNSSMEEVSQTAEDLSNLAEQLNEQVRRFKL</sequence>
<dbReference type="Pfam" id="PF00672">
    <property type="entry name" value="HAMP"/>
    <property type="match status" value="1"/>
</dbReference>
<keyword evidence="8" id="KW-1133">Transmembrane helix</keyword>
<dbReference type="PANTHER" id="PTHR32089:SF114">
    <property type="entry name" value="METHYL-ACCEPTING CHEMOTAXIS PROTEIN MCPB"/>
    <property type="match status" value="1"/>
</dbReference>
<dbReference type="InterPro" id="IPR004090">
    <property type="entry name" value="Chemotax_Me-accpt_rcpt"/>
</dbReference>
<evidence type="ECO:0000256" key="6">
    <source>
        <dbReference type="PROSITE-ProRule" id="PRU00284"/>
    </source>
</evidence>
<evidence type="ECO:0000256" key="5">
    <source>
        <dbReference type="ARBA" id="ARBA00029447"/>
    </source>
</evidence>
<dbReference type="CDD" id="cd11386">
    <property type="entry name" value="MCP_signal"/>
    <property type="match status" value="1"/>
</dbReference>
<comment type="caution">
    <text evidence="11">The sequence shown here is derived from an EMBL/GenBank/DDBJ whole genome shotgun (WGS) entry which is preliminary data.</text>
</comment>
<dbReference type="PROSITE" id="PS50111">
    <property type="entry name" value="CHEMOTAXIS_TRANSDUC_2"/>
    <property type="match status" value="1"/>
</dbReference>
<comment type="similarity">
    <text evidence="5">Belongs to the methyl-accepting chemotaxis (MCP) protein family.</text>
</comment>
<evidence type="ECO:0000259" key="10">
    <source>
        <dbReference type="PROSITE" id="PS50885"/>
    </source>
</evidence>
<proteinExistence type="inferred from homology"/>
<comment type="subcellular location">
    <subcellularLocation>
        <location evidence="1">Cell membrane</location>
    </subcellularLocation>
</comment>
<dbReference type="PROSITE" id="PS50885">
    <property type="entry name" value="HAMP"/>
    <property type="match status" value="1"/>
</dbReference>
<evidence type="ECO:0000256" key="2">
    <source>
        <dbReference type="ARBA" id="ARBA00022475"/>
    </source>
</evidence>
<dbReference type="InterPro" id="IPR004089">
    <property type="entry name" value="MCPsignal_dom"/>
</dbReference>
<dbReference type="GO" id="GO:0005886">
    <property type="term" value="C:plasma membrane"/>
    <property type="evidence" value="ECO:0007669"/>
    <property type="project" value="UniProtKB-SubCell"/>
</dbReference>
<dbReference type="Pfam" id="PF00015">
    <property type="entry name" value="MCPsignal"/>
    <property type="match status" value="1"/>
</dbReference>
<feature type="region of interest" description="Disordered" evidence="7">
    <location>
        <begin position="519"/>
        <end position="542"/>
    </location>
</feature>
<keyword evidence="3 8" id="KW-0472">Membrane</keyword>
<evidence type="ECO:0000313" key="11">
    <source>
        <dbReference type="EMBL" id="MYL50799.1"/>
    </source>
</evidence>
<feature type="compositionally biased region" description="Low complexity" evidence="7">
    <location>
        <begin position="519"/>
        <end position="535"/>
    </location>
</feature>
<dbReference type="Gene3D" id="1.10.287.950">
    <property type="entry name" value="Methyl-accepting chemotaxis protein"/>
    <property type="match status" value="1"/>
</dbReference>
<evidence type="ECO:0000256" key="7">
    <source>
        <dbReference type="SAM" id="MobiDB-lite"/>
    </source>
</evidence>
<name>A0A845E9H0_9BACI</name>
<dbReference type="SMART" id="SM00283">
    <property type="entry name" value="MA"/>
    <property type="match status" value="1"/>
</dbReference>
<dbReference type="SMART" id="SM00304">
    <property type="entry name" value="HAMP"/>
    <property type="match status" value="1"/>
</dbReference>
<dbReference type="PANTHER" id="PTHR32089">
    <property type="entry name" value="METHYL-ACCEPTING CHEMOTAXIS PROTEIN MCPB"/>
    <property type="match status" value="1"/>
</dbReference>
<dbReference type="SUPFAM" id="SSF58104">
    <property type="entry name" value="Methyl-accepting chemotaxis protein (MCP) signaling domain"/>
    <property type="match status" value="1"/>
</dbReference>
<protein>
    <submittedName>
        <fullName evidence="11">HAMP domain-containing protein</fullName>
    </submittedName>
</protein>
<dbReference type="RefSeq" id="WP_160916646.1">
    <property type="nucleotide sequence ID" value="NZ_WMEZ01000006.1"/>
</dbReference>
<evidence type="ECO:0000313" key="12">
    <source>
        <dbReference type="Proteomes" id="UP000447393"/>
    </source>
</evidence>
<dbReference type="PRINTS" id="PR00260">
    <property type="entry name" value="CHEMTRNSDUCR"/>
</dbReference>
<dbReference type="Gene3D" id="6.10.340.10">
    <property type="match status" value="1"/>
</dbReference>
<evidence type="ECO:0000256" key="3">
    <source>
        <dbReference type="ARBA" id="ARBA00023136"/>
    </source>
</evidence>
<organism evidence="11 12">
    <name type="scientific">Halobacillus litoralis</name>
    <dbReference type="NCBI Taxonomy" id="45668"/>
    <lineage>
        <taxon>Bacteria</taxon>
        <taxon>Bacillati</taxon>
        <taxon>Bacillota</taxon>
        <taxon>Bacilli</taxon>
        <taxon>Bacillales</taxon>
        <taxon>Bacillaceae</taxon>
        <taxon>Halobacillus</taxon>
    </lineage>
</organism>
<evidence type="ECO:0000259" key="9">
    <source>
        <dbReference type="PROSITE" id="PS50111"/>
    </source>
</evidence>
<feature type="transmembrane region" description="Helical" evidence="8">
    <location>
        <begin position="177"/>
        <end position="200"/>
    </location>
</feature>
<dbReference type="AlphaFoldDB" id="A0A845E9H0"/>
<dbReference type="GO" id="GO:0007165">
    <property type="term" value="P:signal transduction"/>
    <property type="evidence" value="ECO:0007669"/>
    <property type="project" value="UniProtKB-KW"/>
</dbReference>
<dbReference type="Proteomes" id="UP000447393">
    <property type="component" value="Unassembled WGS sequence"/>
</dbReference>
<reference evidence="11 12" key="1">
    <citation type="submission" date="2019-11" db="EMBL/GenBank/DDBJ databases">
        <title>Genome sequences of 17 halophilic strains isolated from different environments.</title>
        <authorList>
            <person name="Furrow R.E."/>
        </authorList>
    </citation>
    <scope>NUCLEOTIDE SEQUENCE [LARGE SCALE GENOMIC DNA]</scope>
    <source>
        <strain evidence="11 12">22505_10_Sand</strain>
    </source>
</reference>
<dbReference type="GO" id="GO:0006935">
    <property type="term" value="P:chemotaxis"/>
    <property type="evidence" value="ECO:0007669"/>
    <property type="project" value="InterPro"/>
</dbReference>
<dbReference type="CDD" id="cd06225">
    <property type="entry name" value="HAMP"/>
    <property type="match status" value="1"/>
</dbReference>
<dbReference type="InterPro" id="IPR003660">
    <property type="entry name" value="HAMP_dom"/>
</dbReference>
<accession>A0A845E9H0</accession>
<dbReference type="EMBL" id="WMEZ01000006">
    <property type="protein sequence ID" value="MYL50799.1"/>
    <property type="molecule type" value="Genomic_DNA"/>
</dbReference>
<feature type="domain" description="HAMP" evidence="10">
    <location>
        <begin position="201"/>
        <end position="254"/>
    </location>
</feature>
<gene>
    <name evidence="11" type="ORF">GLV98_14990</name>
</gene>
<keyword evidence="2" id="KW-1003">Cell membrane</keyword>
<evidence type="ECO:0000256" key="1">
    <source>
        <dbReference type="ARBA" id="ARBA00004236"/>
    </source>
</evidence>
<keyword evidence="8" id="KW-0812">Transmembrane</keyword>
<dbReference type="GO" id="GO:0004888">
    <property type="term" value="F:transmembrane signaling receptor activity"/>
    <property type="evidence" value="ECO:0007669"/>
    <property type="project" value="InterPro"/>
</dbReference>
<evidence type="ECO:0000256" key="4">
    <source>
        <dbReference type="ARBA" id="ARBA00023224"/>
    </source>
</evidence>
<dbReference type="OrthoDB" id="2168386at2"/>
<keyword evidence="4 6" id="KW-0807">Transducer</keyword>
<feature type="domain" description="Methyl-accepting transducer" evidence="9">
    <location>
        <begin position="273"/>
        <end position="523"/>
    </location>
</feature>
<evidence type="ECO:0000256" key="8">
    <source>
        <dbReference type="SAM" id="Phobius"/>
    </source>
</evidence>